<feature type="chain" id="PRO_5002889488" evidence="4">
    <location>
        <begin position="28"/>
        <end position="471"/>
    </location>
</feature>
<dbReference type="GO" id="GO:0008233">
    <property type="term" value="F:peptidase activity"/>
    <property type="evidence" value="ECO:0007669"/>
    <property type="project" value="UniProtKB-KW"/>
</dbReference>
<dbReference type="Pfam" id="PF14543">
    <property type="entry name" value="TAXi_N"/>
    <property type="match status" value="1"/>
</dbReference>
<name>B9SL71_RICCO</name>
<feature type="domain" description="Peptidase A1" evidence="5">
    <location>
        <begin position="108"/>
        <end position="465"/>
    </location>
</feature>
<keyword evidence="3" id="KW-0378">Hydrolase</keyword>
<dbReference type="Proteomes" id="UP000008311">
    <property type="component" value="Unassembled WGS sequence"/>
</dbReference>
<dbReference type="InterPro" id="IPR021109">
    <property type="entry name" value="Peptidase_aspartic_dom_sf"/>
</dbReference>
<dbReference type="OrthoDB" id="2747330at2759"/>
<keyword evidence="2" id="KW-0645">Protease</keyword>
<organism evidence="6 7">
    <name type="scientific">Ricinus communis</name>
    <name type="common">Castor bean</name>
    <dbReference type="NCBI Taxonomy" id="3988"/>
    <lineage>
        <taxon>Eukaryota</taxon>
        <taxon>Viridiplantae</taxon>
        <taxon>Streptophyta</taxon>
        <taxon>Embryophyta</taxon>
        <taxon>Tracheophyta</taxon>
        <taxon>Spermatophyta</taxon>
        <taxon>Magnoliopsida</taxon>
        <taxon>eudicotyledons</taxon>
        <taxon>Gunneridae</taxon>
        <taxon>Pentapetalae</taxon>
        <taxon>rosids</taxon>
        <taxon>fabids</taxon>
        <taxon>Malpighiales</taxon>
        <taxon>Euphorbiaceae</taxon>
        <taxon>Acalyphoideae</taxon>
        <taxon>Acalypheae</taxon>
        <taxon>Ricinus</taxon>
    </lineage>
</organism>
<gene>
    <name evidence="6" type="ORF">RCOM_0091360</name>
</gene>
<dbReference type="SUPFAM" id="SSF50630">
    <property type="entry name" value="Acid proteases"/>
    <property type="match status" value="1"/>
</dbReference>
<feature type="signal peptide" evidence="4">
    <location>
        <begin position="1"/>
        <end position="27"/>
    </location>
</feature>
<dbReference type="PANTHER" id="PTHR47967">
    <property type="entry name" value="OS07G0603500 PROTEIN-RELATED"/>
    <property type="match status" value="1"/>
</dbReference>
<dbReference type="KEGG" id="rcu:8278966"/>
<evidence type="ECO:0000256" key="3">
    <source>
        <dbReference type="ARBA" id="ARBA00022801"/>
    </source>
</evidence>
<keyword evidence="7" id="KW-1185">Reference proteome</keyword>
<evidence type="ECO:0000313" key="6">
    <source>
        <dbReference type="EMBL" id="EEF35654.1"/>
    </source>
</evidence>
<dbReference type="InterPro" id="IPR032861">
    <property type="entry name" value="TAXi_N"/>
</dbReference>
<evidence type="ECO:0000256" key="1">
    <source>
        <dbReference type="ARBA" id="ARBA00007447"/>
    </source>
</evidence>
<dbReference type="InParanoid" id="B9SL71"/>
<dbReference type="AlphaFoldDB" id="B9SL71"/>
<dbReference type="PROSITE" id="PS51767">
    <property type="entry name" value="PEPTIDASE_A1"/>
    <property type="match status" value="1"/>
</dbReference>
<dbReference type="PANTHER" id="PTHR47967:SF23">
    <property type="entry name" value="OS04G0448300 PROTEIN"/>
    <property type="match status" value="1"/>
</dbReference>
<comment type="similarity">
    <text evidence="1">Belongs to the peptidase A1 family.</text>
</comment>
<dbReference type="Pfam" id="PF14541">
    <property type="entry name" value="TAXi_C"/>
    <property type="match status" value="1"/>
</dbReference>
<dbReference type="eggNOG" id="KOG1339">
    <property type="taxonomic scope" value="Eukaryota"/>
</dbReference>
<dbReference type="InterPro" id="IPR033121">
    <property type="entry name" value="PEPTIDASE_A1"/>
</dbReference>
<evidence type="ECO:0000259" key="5">
    <source>
        <dbReference type="PROSITE" id="PS51767"/>
    </source>
</evidence>
<evidence type="ECO:0000313" key="7">
    <source>
        <dbReference type="Proteomes" id="UP000008311"/>
    </source>
</evidence>
<dbReference type="EMBL" id="EQ974011">
    <property type="protein sequence ID" value="EEF35654.1"/>
    <property type="molecule type" value="Genomic_DNA"/>
</dbReference>
<accession>B9SL71</accession>
<protein>
    <submittedName>
        <fullName evidence="6">Aspartic-type endopeptidase, putative</fullName>
    </submittedName>
</protein>
<dbReference type="InterPro" id="IPR032799">
    <property type="entry name" value="TAXi_C"/>
</dbReference>
<dbReference type="InterPro" id="IPR051708">
    <property type="entry name" value="Plant_Aspart_Prot_A1"/>
</dbReference>
<sequence length="471" mass="52431">MDSFGIPSAIFRLFLLILHIPFPLSSSFSLPLKELAKGKAYGFKAPLIHWSSPESPFYEPNLTPGELMRASVRTSRARGDRIRKIRSSGISNSRKYPVSRISIIDKVYVMKFNIGSPPVETYAIPDTGSNIVWIQCGSPICTNCYKQKIPLFNPTKSSTYAIRLCGHRECKQALWGLGEYLGCKSSVQVCRYHISYEDHSFSEGTISTDIITFPEHIAEFGNYSLRMFFGCGYNNSETPGQDPNSFTAPGVVGLGNEMASLVGQLTLGQFSYCISTPDVQKPNGTIEIRFGLAASISGHSTALANNLEGWYIFQNVDGIYVDDTKVKGYPEWVFQFAEGGIGGLIMDSGTTYTELYFSALDALIGELKEQIELAPDTQDHSNSNYSLCYNAANFLLTYVPAIELKFTDNKEAYFPFTLRNAWIDNGNDQYCLAMFGTSGISIIGIYQHRDIKIGYDLKYNLVSFTEMFGCF</sequence>
<evidence type="ECO:0000256" key="2">
    <source>
        <dbReference type="ARBA" id="ARBA00022670"/>
    </source>
</evidence>
<proteinExistence type="inferred from homology"/>
<keyword evidence="4" id="KW-0732">Signal</keyword>
<reference evidence="7" key="1">
    <citation type="journal article" date="2010" name="Nat. Biotechnol.">
        <title>Draft genome sequence of the oilseed species Ricinus communis.</title>
        <authorList>
            <person name="Chan A.P."/>
            <person name="Crabtree J."/>
            <person name="Zhao Q."/>
            <person name="Lorenzi H."/>
            <person name="Orvis J."/>
            <person name="Puiu D."/>
            <person name="Melake-Berhan A."/>
            <person name="Jones K.M."/>
            <person name="Redman J."/>
            <person name="Chen G."/>
            <person name="Cahoon E.B."/>
            <person name="Gedil M."/>
            <person name="Stanke M."/>
            <person name="Haas B.J."/>
            <person name="Wortman J.R."/>
            <person name="Fraser-Liggett C.M."/>
            <person name="Ravel J."/>
            <person name="Rabinowicz P.D."/>
        </authorList>
    </citation>
    <scope>NUCLEOTIDE SEQUENCE [LARGE SCALE GENOMIC DNA]</scope>
    <source>
        <strain evidence="7">cv. Hale</strain>
    </source>
</reference>
<evidence type="ECO:0000256" key="4">
    <source>
        <dbReference type="SAM" id="SignalP"/>
    </source>
</evidence>
<dbReference type="Gene3D" id="2.40.70.10">
    <property type="entry name" value="Acid Proteases"/>
    <property type="match status" value="2"/>
</dbReference>
<dbReference type="GO" id="GO:0006508">
    <property type="term" value="P:proteolysis"/>
    <property type="evidence" value="ECO:0007669"/>
    <property type="project" value="UniProtKB-KW"/>
</dbReference>